<organism evidence="9 10">
    <name type="scientific">Durusdinium trenchii</name>
    <dbReference type="NCBI Taxonomy" id="1381693"/>
    <lineage>
        <taxon>Eukaryota</taxon>
        <taxon>Sar</taxon>
        <taxon>Alveolata</taxon>
        <taxon>Dinophyceae</taxon>
        <taxon>Suessiales</taxon>
        <taxon>Symbiodiniaceae</taxon>
        <taxon>Durusdinium</taxon>
    </lineage>
</organism>
<accession>A0ABP0PAB8</accession>
<comment type="subcellular location">
    <subcellularLocation>
        <location evidence="1">Endoplasmic reticulum</location>
    </subcellularLocation>
</comment>
<keyword evidence="3" id="KW-0808">Transferase</keyword>
<keyword evidence="5" id="KW-0294">Fucose metabolism</keyword>
<name>A0ABP0PAB8_9DINO</name>
<evidence type="ECO:0000313" key="9">
    <source>
        <dbReference type="EMBL" id="CAK9071897.1"/>
    </source>
</evidence>
<comment type="caution">
    <text evidence="9">The sequence shown here is derived from an EMBL/GenBank/DDBJ whole genome shotgun (WGS) entry which is preliminary data.</text>
</comment>
<keyword evidence="10" id="KW-1185">Reference proteome</keyword>
<gene>
    <name evidence="9" type="ORF">CCMP2556_LOCUS35343</name>
</gene>
<dbReference type="Pfam" id="PF10250">
    <property type="entry name" value="O-FucT"/>
    <property type="match status" value="1"/>
</dbReference>
<evidence type="ECO:0000256" key="3">
    <source>
        <dbReference type="ARBA" id="ARBA00022679"/>
    </source>
</evidence>
<keyword evidence="4" id="KW-0256">Endoplasmic reticulum</keyword>
<comment type="pathway">
    <text evidence="2">Protein modification; protein glycosylation.</text>
</comment>
<evidence type="ECO:0000256" key="1">
    <source>
        <dbReference type="ARBA" id="ARBA00004240"/>
    </source>
</evidence>
<reference evidence="9 10" key="1">
    <citation type="submission" date="2024-02" db="EMBL/GenBank/DDBJ databases">
        <authorList>
            <person name="Chen Y."/>
            <person name="Shah S."/>
            <person name="Dougan E. K."/>
            <person name="Thang M."/>
            <person name="Chan C."/>
        </authorList>
    </citation>
    <scope>NUCLEOTIDE SEQUENCE [LARGE SCALE GENOMIC DNA]</scope>
</reference>
<dbReference type="PANTHER" id="PTHR13398">
    <property type="entry name" value="GDP-FUCOSE PROTEIN O-FUCOSYLTRANSFERASE 2"/>
    <property type="match status" value="1"/>
</dbReference>
<comment type="similarity">
    <text evidence="7">Belongs to the glycosyltransferase 68 family.</text>
</comment>
<evidence type="ECO:0000256" key="5">
    <source>
        <dbReference type="ARBA" id="ARBA00023253"/>
    </source>
</evidence>
<dbReference type="EMBL" id="CAXAMN010022684">
    <property type="protein sequence ID" value="CAK9071897.1"/>
    <property type="molecule type" value="Genomic_DNA"/>
</dbReference>
<dbReference type="PANTHER" id="PTHR13398:SF0">
    <property type="entry name" value="GDP-FUCOSE PROTEIN O-FUCOSYLTRANSFERASE 2"/>
    <property type="match status" value="1"/>
</dbReference>
<evidence type="ECO:0000256" key="4">
    <source>
        <dbReference type="ARBA" id="ARBA00022824"/>
    </source>
</evidence>
<protein>
    <recommendedName>
        <fullName evidence="8">GDP-fucose protein O-fucosyltransferase 2</fullName>
    </recommendedName>
</protein>
<sequence>MAGSPCARLSAKDIQRGMGPACTCYDSNYEKELKSCRSKCPTDEGEIEATSPEEEGLCFGSAGRDTCRADQLGGTSERFLLYDVKPGEGFNLQREVFPRVGWIVSQLNAAAQQQCGSARTCPRWSLVLPPWCRLAHWRQSSQEPVPWERFFDATALRSPNISVMEFYEFTKIAGGPNVDVVISTTTERQPRSQMMSKPRKSGGFYGFTRNVQQCYTSGSLTPPRQEWMAKEQRWQVTYSGSCADGVAAVDHRCAVLADSSARDWVDLALSAMREGARSVLLKAADSVSPPGKEELDALGLREAMLFAKPLRDLGERYMRDVLQSKPFLAVHCRRTDFLKVREATTPSVEAVVEQLELALADFNLDQVYVATDAPNDLRDNLKSGVRTGEVFFLEDFRDADLSGC</sequence>
<proteinExistence type="inferred from homology"/>
<evidence type="ECO:0000256" key="8">
    <source>
        <dbReference type="ARBA" id="ARBA00026232"/>
    </source>
</evidence>
<dbReference type="Proteomes" id="UP001642484">
    <property type="component" value="Unassembled WGS sequence"/>
</dbReference>
<dbReference type="InterPro" id="IPR045130">
    <property type="entry name" value="OFUT2-like"/>
</dbReference>
<dbReference type="InterPro" id="IPR019378">
    <property type="entry name" value="GDP-Fuc_O-FucTrfase"/>
</dbReference>
<dbReference type="Gene3D" id="3.40.50.11350">
    <property type="match status" value="1"/>
</dbReference>
<evidence type="ECO:0000256" key="2">
    <source>
        <dbReference type="ARBA" id="ARBA00004922"/>
    </source>
</evidence>
<evidence type="ECO:0000256" key="6">
    <source>
        <dbReference type="ARBA" id="ARBA00023277"/>
    </source>
</evidence>
<evidence type="ECO:0000256" key="7">
    <source>
        <dbReference type="ARBA" id="ARBA00025803"/>
    </source>
</evidence>
<dbReference type="Gene3D" id="3.40.50.11340">
    <property type="match status" value="1"/>
</dbReference>
<keyword evidence="6" id="KW-0119">Carbohydrate metabolism</keyword>
<evidence type="ECO:0000313" key="10">
    <source>
        <dbReference type="Proteomes" id="UP001642484"/>
    </source>
</evidence>